<dbReference type="Pfam" id="PF13472">
    <property type="entry name" value="Lipase_GDSL_2"/>
    <property type="match status" value="1"/>
</dbReference>
<proteinExistence type="predicted"/>
<dbReference type="InterPro" id="IPR013830">
    <property type="entry name" value="SGNH_hydro"/>
</dbReference>
<dbReference type="PANTHER" id="PTHR30383:SF31">
    <property type="entry name" value="SGNH HYDROLASE-TYPE ESTERASE DOMAIN-CONTAINING PROTEIN-RELATED"/>
    <property type="match status" value="1"/>
</dbReference>
<protein>
    <recommendedName>
        <fullName evidence="1">SGNH hydrolase-type esterase domain-containing protein</fullName>
    </recommendedName>
</protein>
<keyword evidence="3" id="KW-1185">Reference proteome</keyword>
<dbReference type="CDD" id="cd01833">
    <property type="entry name" value="XynB_like"/>
    <property type="match status" value="1"/>
</dbReference>
<evidence type="ECO:0000313" key="3">
    <source>
        <dbReference type="Proteomes" id="UP001583193"/>
    </source>
</evidence>
<dbReference type="EMBL" id="JAVDPF010000015">
    <property type="protein sequence ID" value="KAL1876769.1"/>
    <property type="molecule type" value="Genomic_DNA"/>
</dbReference>
<dbReference type="PANTHER" id="PTHR30383">
    <property type="entry name" value="THIOESTERASE 1/PROTEASE 1/LYSOPHOSPHOLIPASE L1"/>
    <property type="match status" value="1"/>
</dbReference>
<accession>A0ABR3XME5</accession>
<comment type="caution">
    <text evidence="2">The sequence shown here is derived from an EMBL/GenBank/DDBJ whole genome shotgun (WGS) entry which is preliminary data.</text>
</comment>
<dbReference type="SUPFAM" id="SSF52266">
    <property type="entry name" value="SGNH hydrolase"/>
    <property type="match status" value="1"/>
</dbReference>
<gene>
    <name evidence="2" type="ORF">Plec18167_005178</name>
</gene>
<organism evidence="2 3">
    <name type="scientific">Paecilomyces lecythidis</name>
    <dbReference type="NCBI Taxonomy" id="3004212"/>
    <lineage>
        <taxon>Eukaryota</taxon>
        <taxon>Fungi</taxon>
        <taxon>Dikarya</taxon>
        <taxon>Ascomycota</taxon>
        <taxon>Pezizomycotina</taxon>
        <taxon>Eurotiomycetes</taxon>
        <taxon>Eurotiomycetidae</taxon>
        <taxon>Eurotiales</taxon>
        <taxon>Thermoascaceae</taxon>
        <taxon>Paecilomyces</taxon>
    </lineage>
</organism>
<dbReference type="InterPro" id="IPR051532">
    <property type="entry name" value="Ester_Hydrolysis_Enzymes"/>
</dbReference>
<name>A0ABR3XME5_9EURO</name>
<reference evidence="2 3" key="1">
    <citation type="journal article" date="2024" name="IMA Fungus">
        <title>IMA Genome - F19 : A genome assembly and annotation guide to empower mycologists, including annotated draft genome sequences of Ceratocystis pirilliformis, Diaporthe australafricana, Fusarium ophioides, Paecilomyces lecythidis, and Sporothrix stenoceras.</title>
        <authorList>
            <person name="Aylward J."/>
            <person name="Wilson A.M."/>
            <person name="Visagie C.M."/>
            <person name="Spraker J."/>
            <person name="Barnes I."/>
            <person name="Buitendag C."/>
            <person name="Ceriani C."/>
            <person name="Del Mar Angel L."/>
            <person name="du Plessis D."/>
            <person name="Fuchs T."/>
            <person name="Gasser K."/>
            <person name="Kramer D."/>
            <person name="Li W."/>
            <person name="Munsamy K."/>
            <person name="Piso A."/>
            <person name="Price J.L."/>
            <person name="Sonnekus B."/>
            <person name="Thomas C."/>
            <person name="van der Nest A."/>
            <person name="van Dijk A."/>
            <person name="van Heerden A."/>
            <person name="van Vuuren N."/>
            <person name="Yilmaz N."/>
            <person name="Duong T.A."/>
            <person name="van der Merwe N.A."/>
            <person name="Wingfield M.J."/>
            <person name="Wingfield B.D."/>
        </authorList>
    </citation>
    <scope>NUCLEOTIDE SEQUENCE [LARGE SCALE GENOMIC DNA]</scope>
    <source>
        <strain evidence="2 3">CMW 18167</strain>
    </source>
</reference>
<sequence>MLEEHGFDVQMVGSRKTGTMPNKNHEGWPGLRIDEIDEKARLSVPQVLPNVFAVNAGSNDCLQSFKLEEAGDRLNYLLEYLWKTSPDSTIILSTLIVSADEQTNAYVNFVNNQYRALAKQKANAQKKIVFVEMNCEAGPQVDCSVDGIHPDNDGYEKMAKLWMNGFLEALQKGFLPEQKV</sequence>
<dbReference type="InterPro" id="IPR036514">
    <property type="entry name" value="SGNH_hydro_sf"/>
</dbReference>
<dbReference type="Gene3D" id="3.40.50.1110">
    <property type="entry name" value="SGNH hydrolase"/>
    <property type="match status" value="1"/>
</dbReference>
<evidence type="ECO:0000259" key="1">
    <source>
        <dbReference type="Pfam" id="PF13472"/>
    </source>
</evidence>
<dbReference type="Proteomes" id="UP001583193">
    <property type="component" value="Unassembled WGS sequence"/>
</dbReference>
<feature type="domain" description="SGNH hydrolase-type esterase" evidence="1">
    <location>
        <begin position="23"/>
        <end position="156"/>
    </location>
</feature>
<evidence type="ECO:0000313" key="2">
    <source>
        <dbReference type="EMBL" id="KAL1876769.1"/>
    </source>
</evidence>